<evidence type="ECO:0000256" key="2">
    <source>
        <dbReference type="ARBA" id="ARBA00005811"/>
    </source>
</evidence>
<evidence type="ECO:0000256" key="8">
    <source>
        <dbReference type="SAM" id="Phobius"/>
    </source>
</evidence>
<dbReference type="AlphaFoldDB" id="A0A965ZF29"/>
<reference evidence="9" key="2">
    <citation type="submission" date="2020-10" db="EMBL/GenBank/DDBJ databases">
        <title>Mucilaginibacter sp. nov., isolated from soil.</title>
        <authorList>
            <person name="Jeon C.O."/>
        </authorList>
    </citation>
    <scope>NUCLEOTIDE SEQUENCE</scope>
    <source>
        <strain evidence="9">R11</strain>
    </source>
</reference>
<dbReference type="PANTHER" id="PTHR30558:SF3">
    <property type="entry name" value="BIOPOLYMER TRANSPORT PROTEIN EXBD-RELATED"/>
    <property type="match status" value="1"/>
</dbReference>
<evidence type="ECO:0000256" key="6">
    <source>
        <dbReference type="ARBA" id="ARBA00023136"/>
    </source>
</evidence>
<keyword evidence="3" id="KW-1003">Cell membrane</keyword>
<keyword evidence="7" id="KW-0813">Transport</keyword>
<comment type="caution">
    <text evidence="9">The sequence shown here is derived from an EMBL/GenBank/DDBJ whole genome shotgun (WGS) entry which is preliminary data.</text>
</comment>
<keyword evidence="7" id="KW-0653">Protein transport</keyword>
<protein>
    <submittedName>
        <fullName evidence="9">Biopolymer transporter ExbD</fullName>
    </submittedName>
</protein>
<dbReference type="EMBL" id="WWEO01000038">
    <property type="protein sequence ID" value="NCD68496.1"/>
    <property type="molecule type" value="Genomic_DNA"/>
</dbReference>
<keyword evidence="6 8" id="KW-0472">Membrane</keyword>
<dbReference type="GO" id="GO:0015031">
    <property type="term" value="P:protein transport"/>
    <property type="evidence" value="ECO:0007669"/>
    <property type="project" value="UniProtKB-KW"/>
</dbReference>
<dbReference type="PANTHER" id="PTHR30558">
    <property type="entry name" value="EXBD MEMBRANE COMPONENT OF PMF-DRIVEN MACROMOLECULE IMPORT SYSTEM"/>
    <property type="match status" value="1"/>
</dbReference>
<evidence type="ECO:0000256" key="4">
    <source>
        <dbReference type="ARBA" id="ARBA00022692"/>
    </source>
</evidence>
<dbReference type="GO" id="GO:0005886">
    <property type="term" value="C:plasma membrane"/>
    <property type="evidence" value="ECO:0007669"/>
    <property type="project" value="UniProtKB-SubCell"/>
</dbReference>
<evidence type="ECO:0000256" key="7">
    <source>
        <dbReference type="RuleBase" id="RU003879"/>
    </source>
</evidence>
<dbReference type="Proteomes" id="UP000638732">
    <property type="component" value="Unassembled WGS sequence"/>
</dbReference>
<accession>A0A965ZF29</accession>
<dbReference type="RefSeq" id="WP_166584523.1">
    <property type="nucleotide sequence ID" value="NZ_WWEO01000038.1"/>
</dbReference>
<gene>
    <name evidence="9" type="ORF">GSY63_03920</name>
</gene>
<evidence type="ECO:0000256" key="3">
    <source>
        <dbReference type="ARBA" id="ARBA00022475"/>
    </source>
</evidence>
<sequence length="177" mass="19396">MAELNSAPAKGGSRSVRNRAAVRVDLTAMVDLAFLLITFFMLTTTLQKNEALALAMPDKSSPNDISDGVGASRTITVCLGKNSQALWYMGMADAPLTEPQVVDYSKMGLRKAILNKRSQVMAQTGRDLIVLVKPSDHSIYDNLVTTIDELNIARVDRYAIVDISSKDVDLLKQHHAY</sequence>
<comment type="similarity">
    <text evidence="2 7">Belongs to the ExbD/TolR family.</text>
</comment>
<feature type="transmembrane region" description="Helical" evidence="8">
    <location>
        <begin position="20"/>
        <end position="42"/>
    </location>
</feature>
<comment type="subcellular location">
    <subcellularLocation>
        <location evidence="1">Cell membrane</location>
        <topology evidence="1">Single-pass membrane protein</topology>
    </subcellularLocation>
    <subcellularLocation>
        <location evidence="7">Cell membrane</location>
        <topology evidence="7">Single-pass type II membrane protein</topology>
    </subcellularLocation>
</comment>
<reference evidence="9" key="1">
    <citation type="submission" date="2020-01" db="EMBL/GenBank/DDBJ databases">
        <authorList>
            <person name="Seo Y.L."/>
        </authorList>
    </citation>
    <scope>NUCLEOTIDE SEQUENCE</scope>
    <source>
        <strain evidence="9">R11</strain>
    </source>
</reference>
<keyword evidence="10" id="KW-1185">Reference proteome</keyword>
<evidence type="ECO:0000256" key="5">
    <source>
        <dbReference type="ARBA" id="ARBA00022989"/>
    </source>
</evidence>
<proteinExistence type="inferred from homology"/>
<evidence type="ECO:0000313" key="10">
    <source>
        <dbReference type="Proteomes" id="UP000638732"/>
    </source>
</evidence>
<keyword evidence="5 8" id="KW-1133">Transmembrane helix</keyword>
<organism evidence="9 10">
    <name type="scientific">Mucilaginibacter agri</name>
    <dbReference type="NCBI Taxonomy" id="2695265"/>
    <lineage>
        <taxon>Bacteria</taxon>
        <taxon>Pseudomonadati</taxon>
        <taxon>Bacteroidota</taxon>
        <taxon>Sphingobacteriia</taxon>
        <taxon>Sphingobacteriales</taxon>
        <taxon>Sphingobacteriaceae</taxon>
        <taxon>Mucilaginibacter</taxon>
    </lineage>
</organism>
<dbReference type="Pfam" id="PF02472">
    <property type="entry name" value="ExbD"/>
    <property type="match status" value="1"/>
</dbReference>
<dbReference type="InterPro" id="IPR003400">
    <property type="entry name" value="ExbD"/>
</dbReference>
<dbReference type="GO" id="GO:0022857">
    <property type="term" value="F:transmembrane transporter activity"/>
    <property type="evidence" value="ECO:0007669"/>
    <property type="project" value="InterPro"/>
</dbReference>
<keyword evidence="4 7" id="KW-0812">Transmembrane</keyword>
<evidence type="ECO:0000313" key="9">
    <source>
        <dbReference type="EMBL" id="NCD68496.1"/>
    </source>
</evidence>
<evidence type="ECO:0000256" key="1">
    <source>
        <dbReference type="ARBA" id="ARBA00004162"/>
    </source>
</evidence>
<name>A0A965ZF29_9SPHI</name>